<gene>
    <name evidence="2" type="ORF">BDI24065_06140</name>
</gene>
<keyword evidence="3" id="KW-1185">Reference proteome</keyword>
<evidence type="ECO:0000256" key="1">
    <source>
        <dbReference type="SAM" id="MobiDB-lite"/>
    </source>
</evidence>
<name>A0A6P2QS67_9BURK</name>
<dbReference type="EMBL" id="CABVPN010000046">
    <property type="protein sequence ID" value="VWC26393.1"/>
    <property type="molecule type" value="Genomic_DNA"/>
</dbReference>
<evidence type="ECO:0000313" key="2">
    <source>
        <dbReference type="EMBL" id="VWC26393.1"/>
    </source>
</evidence>
<evidence type="ECO:0000313" key="3">
    <source>
        <dbReference type="Proteomes" id="UP000494125"/>
    </source>
</evidence>
<accession>A0A6P2QS67</accession>
<dbReference type="Proteomes" id="UP000494125">
    <property type="component" value="Unassembled WGS sequence"/>
</dbReference>
<proteinExistence type="predicted"/>
<organism evidence="2 3">
    <name type="scientific">Burkholderia diffusa</name>
    <dbReference type="NCBI Taxonomy" id="488732"/>
    <lineage>
        <taxon>Bacteria</taxon>
        <taxon>Pseudomonadati</taxon>
        <taxon>Pseudomonadota</taxon>
        <taxon>Betaproteobacteria</taxon>
        <taxon>Burkholderiales</taxon>
        <taxon>Burkholderiaceae</taxon>
        <taxon>Burkholderia</taxon>
        <taxon>Burkholderia cepacia complex</taxon>
    </lineage>
</organism>
<protein>
    <submittedName>
        <fullName evidence="2">Uncharacterized protein</fullName>
    </submittedName>
</protein>
<reference evidence="2 3" key="1">
    <citation type="submission" date="2019-09" db="EMBL/GenBank/DDBJ databases">
        <authorList>
            <person name="Depoorter E."/>
        </authorList>
    </citation>
    <scope>NUCLEOTIDE SEQUENCE [LARGE SCALE GENOMIC DNA]</scope>
    <source>
        <strain evidence="2">LMG 24065</strain>
    </source>
</reference>
<sequence length="175" mass="18421">MAVTGRRMTPWRGHGVPAQGNEGSERGVGMATTKAGHGTGTRAADACELVAIAELADMLWQLGAESTDARFDVAPYLDGLKAVAYRIHRMTPLDADGRELAARHYYAGVFAGACGDDSAIARGVSGSLARHVGQASRAALRCFAGLARIGRRHGRLFATHGGDGGPPWRQLARRA</sequence>
<feature type="region of interest" description="Disordered" evidence="1">
    <location>
        <begin position="1"/>
        <end position="29"/>
    </location>
</feature>
<dbReference type="AlphaFoldDB" id="A0A6P2QS67"/>